<gene>
    <name evidence="2" type="ORF">MERR_LOCUS24741</name>
</gene>
<feature type="region of interest" description="Disordered" evidence="1">
    <location>
        <begin position="1"/>
        <end position="149"/>
    </location>
</feature>
<keyword evidence="3" id="KW-1185">Reference proteome</keyword>
<proteinExistence type="predicted"/>
<protein>
    <submittedName>
        <fullName evidence="2">Uncharacterized protein</fullName>
    </submittedName>
</protein>
<reference evidence="2" key="1">
    <citation type="submission" date="2020-01" db="EMBL/GenBank/DDBJ databases">
        <authorList>
            <person name="Mishra B."/>
        </authorList>
    </citation>
    <scope>NUCLEOTIDE SEQUENCE [LARGE SCALE GENOMIC DNA]</scope>
</reference>
<name>A0A6D2JJP5_9BRAS</name>
<comment type="caution">
    <text evidence="2">The sequence shown here is derived from an EMBL/GenBank/DDBJ whole genome shotgun (WGS) entry which is preliminary data.</text>
</comment>
<dbReference type="AlphaFoldDB" id="A0A6D2JJP5"/>
<evidence type="ECO:0000313" key="3">
    <source>
        <dbReference type="Proteomes" id="UP000467841"/>
    </source>
</evidence>
<feature type="compositionally biased region" description="Low complexity" evidence="1">
    <location>
        <begin position="125"/>
        <end position="138"/>
    </location>
</feature>
<feature type="compositionally biased region" description="Polar residues" evidence="1">
    <location>
        <begin position="1"/>
        <end position="12"/>
    </location>
</feature>
<accession>A0A6D2JJP5</accession>
<sequence length="149" mass="16216">MALSRNRGQAVQSGRPRNECFAIGQNSIHPSEVSAKVQSIRPSTHHDPGSNVPRSAKPRALNAMPRTTMPREPGSNALRPRDLSHVSRPMAPSEPGSHVPRPAEKASAKPLPVRPQRPIEKPSGHNRSNTTTTRSSGRPLMIGFYVDVK</sequence>
<dbReference type="Proteomes" id="UP000467841">
    <property type="component" value="Unassembled WGS sequence"/>
</dbReference>
<evidence type="ECO:0000256" key="1">
    <source>
        <dbReference type="SAM" id="MobiDB-lite"/>
    </source>
</evidence>
<evidence type="ECO:0000313" key="2">
    <source>
        <dbReference type="EMBL" id="CAA7037506.1"/>
    </source>
</evidence>
<organism evidence="2 3">
    <name type="scientific">Microthlaspi erraticum</name>
    <dbReference type="NCBI Taxonomy" id="1685480"/>
    <lineage>
        <taxon>Eukaryota</taxon>
        <taxon>Viridiplantae</taxon>
        <taxon>Streptophyta</taxon>
        <taxon>Embryophyta</taxon>
        <taxon>Tracheophyta</taxon>
        <taxon>Spermatophyta</taxon>
        <taxon>Magnoliopsida</taxon>
        <taxon>eudicotyledons</taxon>
        <taxon>Gunneridae</taxon>
        <taxon>Pentapetalae</taxon>
        <taxon>rosids</taxon>
        <taxon>malvids</taxon>
        <taxon>Brassicales</taxon>
        <taxon>Brassicaceae</taxon>
        <taxon>Coluteocarpeae</taxon>
        <taxon>Microthlaspi</taxon>
    </lineage>
</organism>
<dbReference type="EMBL" id="CACVBM020001175">
    <property type="protein sequence ID" value="CAA7037506.1"/>
    <property type="molecule type" value="Genomic_DNA"/>
</dbReference>